<dbReference type="OrthoDB" id="4159781at2759"/>
<dbReference type="AlphaFoldDB" id="A0A9P4NSI5"/>
<evidence type="ECO:0000313" key="3">
    <source>
        <dbReference type="Proteomes" id="UP000800235"/>
    </source>
</evidence>
<name>A0A9P4NSI5_9PEZI</name>
<dbReference type="Pfam" id="PF11951">
    <property type="entry name" value="Fungal_trans_2"/>
    <property type="match status" value="1"/>
</dbReference>
<reference evidence="2" key="1">
    <citation type="journal article" date="2020" name="Stud. Mycol.">
        <title>101 Dothideomycetes genomes: a test case for predicting lifestyles and emergence of pathogens.</title>
        <authorList>
            <person name="Haridas S."/>
            <person name="Albert R."/>
            <person name="Binder M."/>
            <person name="Bloem J."/>
            <person name="Labutti K."/>
            <person name="Salamov A."/>
            <person name="Andreopoulos B."/>
            <person name="Baker S."/>
            <person name="Barry K."/>
            <person name="Bills G."/>
            <person name="Bluhm B."/>
            <person name="Cannon C."/>
            <person name="Castanera R."/>
            <person name="Culley D."/>
            <person name="Daum C."/>
            <person name="Ezra D."/>
            <person name="Gonzalez J."/>
            <person name="Henrissat B."/>
            <person name="Kuo A."/>
            <person name="Liang C."/>
            <person name="Lipzen A."/>
            <person name="Lutzoni F."/>
            <person name="Magnuson J."/>
            <person name="Mondo S."/>
            <person name="Nolan M."/>
            <person name="Ohm R."/>
            <person name="Pangilinan J."/>
            <person name="Park H.-J."/>
            <person name="Ramirez L."/>
            <person name="Alfaro M."/>
            <person name="Sun H."/>
            <person name="Tritt A."/>
            <person name="Yoshinaga Y."/>
            <person name="Zwiers L.-H."/>
            <person name="Turgeon B."/>
            <person name="Goodwin S."/>
            <person name="Spatafora J."/>
            <person name="Crous P."/>
            <person name="Grigoriev I."/>
        </authorList>
    </citation>
    <scope>NUCLEOTIDE SEQUENCE</scope>
    <source>
        <strain evidence="2">CBS 130266</strain>
    </source>
</reference>
<feature type="region of interest" description="Disordered" evidence="1">
    <location>
        <begin position="102"/>
        <end position="141"/>
    </location>
</feature>
<comment type="caution">
    <text evidence="2">The sequence shown here is derived from an EMBL/GenBank/DDBJ whole genome shotgun (WGS) entry which is preliminary data.</text>
</comment>
<gene>
    <name evidence="2" type="ORF">EJ08DRAFT_649229</name>
</gene>
<dbReference type="InterPro" id="IPR021858">
    <property type="entry name" value="Fun_TF"/>
</dbReference>
<protein>
    <submittedName>
        <fullName evidence="2">Uncharacterized protein</fullName>
    </submittedName>
</protein>
<feature type="compositionally biased region" description="Basic and acidic residues" evidence="1">
    <location>
        <begin position="102"/>
        <end position="114"/>
    </location>
</feature>
<dbReference type="EMBL" id="MU007035">
    <property type="protein sequence ID" value="KAF2430887.1"/>
    <property type="molecule type" value="Genomic_DNA"/>
</dbReference>
<evidence type="ECO:0000313" key="2">
    <source>
        <dbReference type="EMBL" id="KAF2430887.1"/>
    </source>
</evidence>
<dbReference type="PANTHER" id="PTHR37540">
    <property type="entry name" value="TRANSCRIPTION FACTOR (ACR-2), PUTATIVE-RELATED-RELATED"/>
    <property type="match status" value="1"/>
</dbReference>
<organism evidence="2 3">
    <name type="scientific">Tothia fuscella</name>
    <dbReference type="NCBI Taxonomy" id="1048955"/>
    <lineage>
        <taxon>Eukaryota</taxon>
        <taxon>Fungi</taxon>
        <taxon>Dikarya</taxon>
        <taxon>Ascomycota</taxon>
        <taxon>Pezizomycotina</taxon>
        <taxon>Dothideomycetes</taxon>
        <taxon>Pleosporomycetidae</taxon>
        <taxon>Venturiales</taxon>
        <taxon>Cylindrosympodiaceae</taxon>
        <taxon>Tothia</taxon>
    </lineage>
</organism>
<keyword evidence="3" id="KW-1185">Reference proteome</keyword>
<accession>A0A9P4NSI5</accession>
<sequence>MQSVPSDSQSTPLVPVPSALSFVHNSGVQYRPDRDGQRLVRSHVMKQVHYAKRLTMVKEFRRITHSEPVTRGEAYAKMENSAEQEANTPFDTSREPIVRCNRNDLADRKPRKPLDTLSMKPHYDRDLQLSNGNPGLKRSNSYGSLVTNPQSYFGAGKRDPFLTYPRPTTLLEDFIIDYYITVITAEHDRHSPLRFQTKNIFTVWLPKAITSEIMFLSLLMTASRALSDIYPDPQYKQHALRYKGAVLGLLSKRIRNLSNETSDETLAALLSVKWEEFATRDMVAYNAHDNAIATVVNIRGGLQNLGMDGVLAHVIKSHDLGRTRKFPLELASSHNYLVPLSNIDSHSQVCSEQRHGLTSTRNIPREDLPSYYSLMFAQYQTDSTY</sequence>
<dbReference type="Proteomes" id="UP000800235">
    <property type="component" value="Unassembled WGS sequence"/>
</dbReference>
<evidence type="ECO:0000256" key="1">
    <source>
        <dbReference type="SAM" id="MobiDB-lite"/>
    </source>
</evidence>
<feature type="compositionally biased region" description="Polar residues" evidence="1">
    <location>
        <begin position="128"/>
        <end position="141"/>
    </location>
</feature>
<proteinExistence type="predicted"/>